<proteinExistence type="inferred from homology"/>
<gene>
    <name evidence="5" type="ORF">ISU10_16400</name>
</gene>
<dbReference type="PRINTS" id="PR00081">
    <property type="entry name" value="GDHRDH"/>
</dbReference>
<dbReference type="Pfam" id="PF00106">
    <property type="entry name" value="adh_short"/>
    <property type="match status" value="1"/>
</dbReference>
<protein>
    <submittedName>
        <fullName evidence="5">Mycofactocin-coupled SDR family oxidoreductase</fullName>
    </submittedName>
</protein>
<evidence type="ECO:0000256" key="1">
    <source>
        <dbReference type="ARBA" id="ARBA00006484"/>
    </source>
</evidence>
<dbReference type="PROSITE" id="PS00061">
    <property type="entry name" value="ADH_SHORT"/>
    <property type="match status" value="1"/>
</dbReference>
<organism evidence="5 6">
    <name type="scientific">Nocardioides agariphilus</name>
    <dbReference type="NCBI Taxonomy" id="433664"/>
    <lineage>
        <taxon>Bacteria</taxon>
        <taxon>Bacillati</taxon>
        <taxon>Actinomycetota</taxon>
        <taxon>Actinomycetes</taxon>
        <taxon>Propionibacteriales</taxon>
        <taxon>Nocardioidaceae</taxon>
        <taxon>Nocardioides</taxon>
    </lineage>
</organism>
<comment type="similarity">
    <text evidence="1 4">Belongs to the short-chain dehydrogenases/reductases (SDR) family.</text>
</comment>
<accession>A0A930YQX1</accession>
<sequence>MTASEAASSAVADRGRHHGKVALISGGARGQGREIARLLASQGADIALFDLCAQPSTSQYAGATEADLAETVAIVEDLGRRCLSRVLDVRDHEAVADFVGEAASRLGAVDIVCANAGLVTWVPFLELTPEQWGEVNDINLTGVFNTVQPALRHMVERLSGSVVITSSVNGVEPGQSIAHYTASKHAVLGLMKNLALEFGPYGIRVNAVMPSAVNTVMGNNSTNLKWIFGRDDATEADYLAATRQWHVLRNQPALRPEDVAETISWLCSDEARHLTGVQLPVDAGHLVLPGFNHEPITE</sequence>
<evidence type="ECO:0000256" key="3">
    <source>
        <dbReference type="ARBA" id="ARBA00023027"/>
    </source>
</evidence>
<dbReference type="Gene3D" id="3.40.50.720">
    <property type="entry name" value="NAD(P)-binding Rossmann-like Domain"/>
    <property type="match status" value="1"/>
</dbReference>
<dbReference type="NCBIfam" id="TIGR03971">
    <property type="entry name" value="SDR_subfam_1"/>
    <property type="match status" value="1"/>
</dbReference>
<dbReference type="AlphaFoldDB" id="A0A930YQX1"/>
<keyword evidence="6" id="KW-1185">Reference proteome</keyword>
<dbReference type="InterPro" id="IPR036291">
    <property type="entry name" value="NAD(P)-bd_dom_sf"/>
</dbReference>
<dbReference type="SUPFAM" id="SSF51735">
    <property type="entry name" value="NAD(P)-binding Rossmann-fold domains"/>
    <property type="match status" value="1"/>
</dbReference>
<evidence type="ECO:0000313" key="6">
    <source>
        <dbReference type="Proteomes" id="UP000660668"/>
    </source>
</evidence>
<dbReference type="FunFam" id="3.40.50.720:FF:000084">
    <property type="entry name" value="Short-chain dehydrogenase reductase"/>
    <property type="match status" value="1"/>
</dbReference>
<dbReference type="PRINTS" id="PR00080">
    <property type="entry name" value="SDRFAMILY"/>
</dbReference>
<evidence type="ECO:0000313" key="5">
    <source>
        <dbReference type="EMBL" id="MBF4769350.1"/>
    </source>
</evidence>
<reference evidence="5" key="1">
    <citation type="submission" date="2020-11" db="EMBL/GenBank/DDBJ databases">
        <title>Nocardioides cynanchi sp. nov., isolated from soil of rhizosphere of Cynanchum wilfordii.</title>
        <authorList>
            <person name="Lee J.-S."/>
            <person name="Suh M.K."/>
            <person name="Kim J.-S."/>
        </authorList>
    </citation>
    <scope>NUCLEOTIDE SEQUENCE</scope>
    <source>
        <strain evidence="5">KCTC 19276</strain>
    </source>
</reference>
<dbReference type="CDD" id="cd05233">
    <property type="entry name" value="SDR_c"/>
    <property type="match status" value="1"/>
</dbReference>
<dbReference type="PANTHER" id="PTHR24321">
    <property type="entry name" value="DEHYDROGENASES, SHORT CHAIN"/>
    <property type="match status" value="1"/>
</dbReference>
<name>A0A930YQX1_9ACTN</name>
<dbReference type="Proteomes" id="UP000660668">
    <property type="component" value="Unassembled WGS sequence"/>
</dbReference>
<dbReference type="PANTHER" id="PTHR24321:SF8">
    <property type="entry name" value="ESTRADIOL 17-BETA-DEHYDROGENASE 8-RELATED"/>
    <property type="match status" value="1"/>
</dbReference>
<keyword evidence="3" id="KW-0520">NAD</keyword>
<comment type="caution">
    <text evidence="5">The sequence shown here is derived from an EMBL/GenBank/DDBJ whole genome shotgun (WGS) entry which is preliminary data.</text>
</comment>
<dbReference type="InterPro" id="IPR020904">
    <property type="entry name" value="Sc_DH/Rdtase_CS"/>
</dbReference>
<dbReference type="EMBL" id="JADKPO010000024">
    <property type="protein sequence ID" value="MBF4769350.1"/>
    <property type="molecule type" value="Genomic_DNA"/>
</dbReference>
<evidence type="ECO:0000256" key="2">
    <source>
        <dbReference type="ARBA" id="ARBA00023002"/>
    </source>
</evidence>
<keyword evidence="2" id="KW-0560">Oxidoreductase</keyword>
<dbReference type="InterPro" id="IPR023985">
    <property type="entry name" value="SDR_subfam_1"/>
</dbReference>
<evidence type="ECO:0000256" key="4">
    <source>
        <dbReference type="RuleBase" id="RU000363"/>
    </source>
</evidence>
<dbReference type="InterPro" id="IPR002347">
    <property type="entry name" value="SDR_fam"/>
</dbReference>
<dbReference type="GO" id="GO:0016491">
    <property type="term" value="F:oxidoreductase activity"/>
    <property type="evidence" value="ECO:0007669"/>
    <property type="project" value="UniProtKB-KW"/>
</dbReference>
<dbReference type="RefSeq" id="WP_194697500.1">
    <property type="nucleotide sequence ID" value="NZ_JADKPO010000024.1"/>
</dbReference>